<dbReference type="PANTHER" id="PTHR10443:SF12">
    <property type="entry name" value="DIPEPTIDASE"/>
    <property type="match status" value="1"/>
</dbReference>
<dbReference type="Proteomes" id="UP000002432">
    <property type="component" value="Chromosome"/>
</dbReference>
<dbReference type="PROSITE" id="PS51365">
    <property type="entry name" value="RENAL_DIPEPTIDASE_2"/>
    <property type="match status" value="1"/>
</dbReference>
<dbReference type="HOGENOM" id="CLU_107981_0_0_0"/>
<evidence type="ECO:0000313" key="1">
    <source>
        <dbReference type="EMBL" id="ABF43040.1"/>
    </source>
</evidence>
<sequence length="223" mass="23643">MQRFMSKRKPHSVAVLLGAEGAQPLEGKLANLDDLYAVGFRMMSPTHFTDTEVGGSASGQGKAGLTELGRQWVRAMESKNMLIDLAHASPETVRDVTTIATRPVVVSHTGVKGTCNNNRNLSDEELRAVAKTGGLIGIGFWETAVCGRDAAAIVRAIRYAVSVVGADHVALGSDFDGSTTMPFDATGLPMITEGLKSAGLSEHDIRLIMGENVANLLSHTLPE</sequence>
<dbReference type="GO" id="GO:0006508">
    <property type="term" value="P:proteolysis"/>
    <property type="evidence" value="ECO:0007669"/>
    <property type="project" value="InterPro"/>
</dbReference>
<proteinExistence type="predicted"/>
<protein>
    <submittedName>
        <fullName evidence="1">Peptidase M19, renal dipeptidase</fullName>
    </submittedName>
</protein>
<dbReference type="KEGG" id="aba:Acid345_4040"/>
<dbReference type="SUPFAM" id="SSF51556">
    <property type="entry name" value="Metallo-dependent hydrolases"/>
    <property type="match status" value="1"/>
</dbReference>
<dbReference type="eggNOG" id="COG2355">
    <property type="taxonomic scope" value="Bacteria"/>
</dbReference>
<reference evidence="1 2" key="1">
    <citation type="journal article" date="2009" name="Appl. Environ. Microbiol.">
        <title>Three genomes from the phylum Acidobacteria provide insight into the lifestyles of these microorganisms in soils.</title>
        <authorList>
            <person name="Ward N.L."/>
            <person name="Challacombe J.F."/>
            <person name="Janssen P.H."/>
            <person name="Henrissat B."/>
            <person name="Coutinho P.M."/>
            <person name="Wu M."/>
            <person name="Xie G."/>
            <person name="Haft D.H."/>
            <person name="Sait M."/>
            <person name="Badger J."/>
            <person name="Barabote R.D."/>
            <person name="Bradley B."/>
            <person name="Brettin T.S."/>
            <person name="Brinkac L.M."/>
            <person name="Bruce D."/>
            <person name="Creasy T."/>
            <person name="Daugherty S.C."/>
            <person name="Davidsen T.M."/>
            <person name="DeBoy R.T."/>
            <person name="Detter J.C."/>
            <person name="Dodson R.J."/>
            <person name="Durkin A.S."/>
            <person name="Ganapathy A."/>
            <person name="Gwinn-Giglio M."/>
            <person name="Han C.S."/>
            <person name="Khouri H."/>
            <person name="Kiss H."/>
            <person name="Kothari S.P."/>
            <person name="Madupu R."/>
            <person name="Nelson K.E."/>
            <person name="Nelson W.C."/>
            <person name="Paulsen I."/>
            <person name="Penn K."/>
            <person name="Ren Q."/>
            <person name="Rosovitz M.J."/>
            <person name="Selengut J.D."/>
            <person name="Shrivastava S."/>
            <person name="Sullivan S.A."/>
            <person name="Tapia R."/>
            <person name="Thompson L.S."/>
            <person name="Watkins K.L."/>
            <person name="Yang Q."/>
            <person name="Yu C."/>
            <person name="Zafar N."/>
            <person name="Zhou L."/>
            <person name="Kuske C.R."/>
        </authorList>
    </citation>
    <scope>NUCLEOTIDE SEQUENCE [LARGE SCALE GENOMIC DNA]</scope>
    <source>
        <strain evidence="1 2">Ellin345</strain>
    </source>
</reference>
<dbReference type="Gene3D" id="3.20.20.140">
    <property type="entry name" value="Metal-dependent hydrolases"/>
    <property type="match status" value="1"/>
</dbReference>
<dbReference type="AlphaFoldDB" id="Q1IJB0"/>
<dbReference type="EnsemblBacteria" id="ABF43040">
    <property type="protein sequence ID" value="ABF43040"/>
    <property type="gene ID" value="Acid345_4040"/>
</dbReference>
<dbReference type="GO" id="GO:0070573">
    <property type="term" value="F:metallodipeptidase activity"/>
    <property type="evidence" value="ECO:0007669"/>
    <property type="project" value="InterPro"/>
</dbReference>
<dbReference type="PANTHER" id="PTHR10443">
    <property type="entry name" value="MICROSOMAL DIPEPTIDASE"/>
    <property type="match status" value="1"/>
</dbReference>
<dbReference type="EMBL" id="CP000360">
    <property type="protein sequence ID" value="ABF43040.1"/>
    <property type="molecule type" value="Genomic_DNA"/>
</dbReference>
<name>Q1IJB0_KORVE</name>
<dbReference type="InterPro" id="IPR008257">
    <property type="entry name" value="Pept_M19"/>
</dbReference>
<dbReference type="Pfam" id="PF01244">
    <property type="entry name" value="Peptidase_M19"/>
    <property type="match status" value="1"/>
</dbReference>
<dbReference type="InterPro" id="IPR032466">
    <property type="entry name" value="Metal_Hydrolase"/>
</dbReference>
<accession>Q1IJB0</accession>
<organism evidence="1 2">
    <name type="scientific">Koribacter versatilis (strain Ellin345)</name>
    <dbReference type="NCBI Taxonomy" id="204669"/>
    <lineage>
        <taxon>Bacteria</taxon>
        <taxon>Pseudomonadati</taxon>
        <taxon>Acidobacteriota</taxon>
        <taxon>Terriglobia</taxon>
        <taxon>Terriglobales</taxon>
        <taxon>Candidatus Korobacteraceae</taxon>
        <taxon>Candidatus Korobacter</taxon>
    </lineage>
</organism>
<keyword evidence="2" id="KW-1185">Reference proteome</keyword>
<dbReference type="STRING" id="204669.Acid345_4040"/>
<evidence type="ECO:0000313" key="2">
    <source>
        <dbReference type="Proteomes" id="UP000002432"/>
    </source>
</evidence>
<gene>
    <name evidence="1" type="ordered locus">Acid345_4040</name>
</gene>